<organism evidence="2 4">
    <name type="scientific">Medicago truncatula</name>
    <name type="common">Barrel medic</name>
    <name type="synonym">Medicago tribuloides</name>
    <dbReference type="NCBI Taxonomy" id="3880"/>
    <lineage>
        <taxon>Eukaryota</taxon>
        <taxon>Viridiplantae</taxon>
        <taxon>Streptophyta</taxon>
        <taxon>Embryophyta</taxon>
        <taxon>Tracheophyta</taxon>
        <taxon>Spermatophyta</taxon>
        <taxon>Magnoliopsida</taxon>
        <taxon>eudicotyledons</taxon>
        <taxon>Gunneridae</taxon>
        <taxon>Pentapetalae</taxon>
        <taxon>rosids</taxon>
        <taxon>fabids</taxon>
        <taxon>Fabales</taxon>
        <taxon>Fabaceae</taxon>
        <taxon>Papilionoideae</taxon>
        <taxon>50 kb inversion clade</taxon>
        <taxon>NPAAA clade</taxon>
        <taxon>Hologalegina</taxon>
        <taxon>IRL clade</taxon>
        <taxon>Trifolieae</taxon>
        <taxon>Medicago</taxon>
    </lineage>
</organism>
<dbReference type="Proteomes" id="UP000002051">
    <property type="component" value="Chromosome 6"/>
</dbReference>
<evidence type="ECO:0000313" key="4">
    <source>
        <dbReference type="Proteomes" id="UP000002051"/>
    </source>
</evidence>
<reference evidence="3" key="3">
    <citation type="submission" date="2015-04" db="UniProtKB">
        <authorList>
            <consortium name="EnsemblPlants"/>
        </authorList>
    </citation>
    <scope>IDENTIFICATION</scope>
    <source>
        <strain evidence="3">cv. Jemalong A17</strain>
    </source>
</reference>
<dbReference type="AlphaFoldDB" id="A0A072U8I4"/>
<dbReference type="EnsemblPlants" id="KEH25408">
    <property type="protein sequence ID" value="KEH25408"/>
    <property type="gene ID" value="MTR_6g022470"/>
</dbReference>
<protein>
    <recommendedName>
        <fullName evidence="5">Transcription factor interactor and regulator CCHC(Zn) family</fullName>
    </recommendedName>
</protein>
<evidence type="ECO:0000313" key="2">
    <source>
        <dbReference type="EMBL" id="KEH25408.1"/>
    </source>
</evidence>
<proteinExistence type="predicted"/>
<dbReference type="HOGENOM" id="CLU_998776_0_0_1"/>
<reference evidence="2 4" key="2">
    <citation type="journal article" date="2014" name="BMC Genomics">
        <title>An improved genome release (version Mt4.0) for the model legume Medicago truncatula.</title>
        <authorList>
            <person name="Tang H."/>
            <person name="Krishnakumar V."/>
            <person name="Bidwell S."/>
            <person name="Rosen B."/>
            <person name="Chan A."/>
            <person name="Zhou S."/>
            <person name="Gentzbittel L."/>
            <person name="Childs K.L."/>
            <person name="Yandell M."/>
            <person name="Gundlach H."/>
            <person name="Mayer K.F."/>
            <person name="Schwartz D.C."/>
            <person name="Town C.D."/>
        </authorList>
    </citation>
    <scope>GENOME REANNOTATION</scope>
    <source>
        <strain evidence="2">A17</strain>
        <strain evidence="3 4">cv. Jemalong A17</strain>
    </source>
</reference>
<feature type="region of interest" description="Disordered" evidence="1">
    <location>
        <begin position="177"/>
        <end position="211"/>
    </location>
</feature>
<evidence type="ECO:0008006" key="5">
    <source>
        <dbReference type="Google" id="ProtNLM"/>
    </source>
</evidence>
<feature type="region of interest" description="Disordered" evidence="1">
    <location>
        <begin position="1"/>
        <end position="28"/>
    </location>
</feature>
<name>A0A072U8I4_MEDTR</name>
<reference evidence="2 4" key="1">
    <citation type="journal article" date="2011" name="Nature">
        <title>The Medicago genome provides insight into the evolution of rhizobial symbioses.</title>
        <authorList>
            <person name="Young N.D."/>
            <person name="Debelle F."/>
            <person name="Oldroyd G.E."/>
            <person name="Geurts R."/>
            <person name="Cannon S.B."/>
            <person name="Udvardi M.K."/>
            <person name="Benedito V.A."/>
            <person name="Mayer K.F."/>
            <person name="Gouzy J."/>
            <person name="Schoof H."/>
            <person name="Van de Peer Y."/>
            <person name="Proost S."/>
            <person name="Cook D.R."/>
            <person name="Meyers B.C."/>
            <person name="Spannagl M."/>
            <person name="Cheung F."/>
            <person name="De Mita S."/>
            <person name="Krishnakumar V."/>
            <person name="Gundlach H."/>
            <person name="Zhou S."/>
            <person name="Mudge J."/>
            <person name="Bharti A.K."/>
            <person name="Murray J.D."/>
            <person name="Naoumkina M.A."/>
            <person name="Rosen B."/>
            <person name="Silverstein K.A."/>
            <person name="Tang H."/>
            <person name="Rombauts S."/>
            <person name="Zhao P.X."/>
            <person name="Zhou P."/>
            <person name="Barbe V."/>
            <person name="Bardou P."/>
            <person name="Bechner M."/>
            <person name="Bellec A."/>
            <person name="Berger A."/>
            <person name="Berges H."/>
            <person name="Bidwell S."/>
            <person name="Bisseling T."/>
            <person name="Choisne N."/>
            <person name="Couloux A."/>
            <person name="Denny R."/>
            <person name="Deshpande S."/>
            <person name="Dai X."/>
            <person name="Doyle J.J."/>
            <person name="Dudez A.M."/>
            <person name="Farmer A.D."/>
            <person name="Fouteau S."/>
            <person name="Franken C."/>
            <person name="Gibelin C."/>
            <person name="Gish J."/>
            <person name="Goldstein S."/>
            <person name="Gonzalez A.J."/>
            <person name="Green P.J."/>
            <person name="Hallab A."/>
            <person name="Hartog M."/>
            <person name="Hua A."/>
            <person name="Humphray S.J."/>
            <person name="Jeong D.H."/>
            <person name="Jing Y."/>
            <person name="Jocker A."/>
            <person name="Kenton S.M."/>
            <person name="Kim D.J."/>
            <person name="Klee K."/>
            <person name="Lai H."/>
            <person name="Lang C."/>
            <person name="Lin S."/>
            <person name="Macmil S.L."/>
            <person name="Magdelenat G."/>
            <person name="Matthews L."/>
            <person name="McCorrison J."/>
            <person name="Monaghan E.L."/>
            <person name="Mun J.H."/>
            <person name="Najar F.Z."/>
            <person name="Nicholson C."/>
            <person name="Noirot C."/>
            <person name="O'Bleness M."/>
            <person name="Paule C.R."/>
            <person name="Poulain J."/>
            <person name="Prion F."/>
            <person name="Qin B."/>
            <person name="Qu C."/>
            <person name="Retzel E.F."/>
            <person name="Riddle C."/>
            <person name="Sallet E."/>
            <person name="Samain S."/>
            <person name="Samson N."/>
            <person name="Sanders I."/>
            <person name="Saurat O."/>
            <person name="Scarpelli C."/>
            <person name="Schiex T."/>
            <person name="Segurens B."/>
            <person name="Severin A.J."/>
            <person name="Sherrier D.J."/>
            <person name="Shi R."/>
            <person name="Sims S."/>
            <person name="Singer S.R."/>
            <person name="Sinharoy S."/>
            <person name="Sterck L."/>
            <person name="Viollet A."/>
            <person name="Wang B.B."/>
            <person name="Wang K."/>
            <person name="Wang M."/>
            <person name="Wang X."/>
            <person name="Warfsmann J."/>
            <person name="Weissenbach J."/>
            <person name="White D.D."/>
            <person name="White J.D."/>
            <person name="Wiley G.B."/>
            <person name="Wincker P."/>
            <person name="Xing Y."/>
            <person name="Yang L."/>
            <person name="Yao Z."/>
            <person name="Ying F."/>
            <person name="Zhai J."/>
            <person name="Zhou L."/>
            <person name="Zuber A."/>
            <person name="Denarie J."/>
            <person name="Dixon R.A."/>
            <person name="May G.D."/>
            <person name="Schwartz D.C."/>
            <person name="Rogers J."/>
            <person name="Quetier F."/>
            <person name="Town C.D."/>
            <person name="Roe B.A."/>
        </authorList>
    </citation>
    <scope>NUCLEOTIDE SEQUENCE [LARGE SCALE GENOMIC DNA]</scope>
    <source>
        <strain evidence="2">A17</strain>
        <strain evidence="3 4">cv. Jemalong A17</strain>
    </source>
</reference>
<gene>
    <name evidence="2" type="ordered locus">MTR_6g022470</name>
</gene>
<accession>A0A072U8I4</accession>
<evidence type="ECO:0000256" key="1">
    <source>
        <dbReference type="SAM" id="MobiDB-lite"/>
    </source>
</evidence>
<feature type="region of interest" description="Disordered" evidence="1">
    <location>
        <begin position="87"/>
        <end position="107"/>
    </location>
</feature>
<feature type="compositionally biased region" description="Basic and acidic residues" evidence="1">
    <location>
        <begin position="97"/>
        <end position="107"/>
    </location>
</feature>
<feature type="compositionally biased region" description="Low complexity" evidence="1">
    <location>
        <begin position="178"/>
        <end position="188"/>
    </location>
</feature>
<feature type="compositionally biased region" description="Basic residues" evidence="1">
    <location>
        <begin position="87"/>
        <end position="96"/>
    </location>
</feature>
<keyword evidence="4" id="KW-1185">Reference proteome</keyword>
<dbReference type="EMBL" id="CM001222">
    <property type="protein sequence ID" value="KEH25408.1"/>
    <property type="molecule type" value="Genomic_DNA"/>
</dbReference>
<evidence type="ECO:0000313" key="3">
    <source>
        <dbReference type="EnsemblPlants" id="KEH25408"/>
    </source>
</evidence>
<sequence>MVRFCGDTLLGGPEVEEEDSHGNEESPRHAVATIVMKGDDLAQYVHEYYSKVYYEDCYAQVISPINGQNKWPKTDFVEVLPPIYKRGPGRPKKLRRREPDEDRMENGKWQRGYTTNRCKKCLHYGHNQRTCINPAVVVPTQTSQTSATPAVVFHEQAPTTQKSMRSNLAVVLQQPTIQASQSSQSAVAPKKRGRPVGSGKKQSKGVPMPKKTKKIVELGSSSMTVNTSQPASAQAKTTANDVDMMLNGLKALPPNQLDEIIRPLNKGKRDDVEDIVAKE</sequence>